<organism evidence="13 14">
    <name type="scientific">Hermetia illucens</name>
    <name type="common">Black soldier fly</name>
    <dbReference type="NCBI Taxonomy" id="343691"/>
    <lineage>
        <taxon>Eukaryota</taxon>
        <taxon>Metazoa</taxon>
        <taxon>Ecdysozoa</taxon>
        <taxon>Arthropoda</taxon>
        <taxon>Hexapoda</taxon>
        <taxon>Insecta</taxon>
        <taxon>Pterygota</taxon>
        <taxon>Neoptera</taxon>
        <taxon>Endopterygota</taxon>
        <taxon>Diptera</taxon>
        <taxon>Brachycera</taxon>
        <taxon>Stratiomyomorpha</taxon>
        <taxon>Stratiomyidae</taxon>
        <taxon>Hermetiinae</taxon>
        <taxon>Hermetia</taxon>
    </lineage>
</organism>
<dbReference type="SMART" id="SM00013">
    <property type="entry name" value="LRRNT"/>
    <property type="match status" value="1"/>
</dbReference>
<dbReference type="PRINTS" id="PR00019">
    <property type="entry name" value="LEURICHRPT"/>
</dbReference>
<evidence type="ECO:0000256" key="7">
    <source>
        <dbReference type="ARBA" id="ARBA00022989"/>
    </source>
</evidence>
<evidence type="ECO:0000256" key="8">
    <source>
        <dbReference type="ARBA" id="ARBA00023136"/>
    </source>
</evidence>
<dbReference type="InterPro" id="IPR001611">
    <property type="entry name" value="Leu-rich_rpt"/>
</dbReference>
<feature type="domain" description="TIR" evidence="12">
    <location>
        <begin position="675"/>
        <end position="811"/>
    </location>
</feature>
<dbReference type="PANTHER" id="PTHR24365:SF541">
    <property type="entry name" value="PROTEIN TOLL-RELATED"/>
    <property type="match status" value="1"/>
</dbReference>
<comment type="subcellular location">
    <subcellularLocation>
        <location evidence="1">Membrane</location>
        <topology evidence="1">Single-pass type I membrane protein</topology>
    </subcellularLocation>
</comment>
<dbReference type="PROSITE" id="PS51450">
    <property type="entry name" value="LRR"/>
    <property type="match status" value="3"/>
</dbReference>
<accession>A0A7R8V085</accession>
<evidence type="ECO:0000313" key="14">
    <source>
        <dbReference type="Proteomes" id="UP000594454"/>
    </source>
</evidence>
<evidence type="ECO:0000256" key="6">
    <source>
        <dbReference type="ARBA" id="ARBA00022737"/>
    </source>
</evidence>
<dbReference type="PANTHER" id="PTHR24365">
    <property type="entry name" value="TOLL-LIKE RECEPTOR"/>
    <property type="match status" value="1"/>
</dbReference>
<dbReference type="GO" id="GO:0002224">
    <property type="term" value="P:toll-like receptor signaling pathway"/>
    <property type="evidence" value="ECO:0007669"/>
    <property type="project" value="InterPro"/>
</dbReference>
<evidence type="ECO:0000256" key="4">
    <source>
        <dbReference type="ARBA" id="ARBA00022692"/>
    </source>
</evidence>
<evidence type="ECO:0000256" key="9">
    <source>
        <dbReference type="ARBA" id="ARBA00023170"/>
    </source>
</evidence>
<evidence type="ECO:0000256" key="3">
    <source>
        <dbReference type="ARBA" id="ARBA00022614"/>
    </source>
</evidence>
<dbReference type="SMART" id="SM00369">
    <property type="entry name" value="LRR_TYP"/>
    <property type="match status" value="13"/>
</dbReference>
<sequence>MFPVMNITATPKVIIKGCPLSKNQTLATFLERFIIGRVGTVAFWGIPNMDRAVTPKFLQGLSDLESLHLASSSLNQIPNNFFSDLKKLRRLDLVQNHLHLTKDIFISLGQLHSLELRSNRLQYLDPGIFRNQKQMEDLSLRGNKLKNLSKNTFIGASSVTYLDLSGNELTTLEYDVFQLLPNLHFIDLSWNNFSTLPKKLFSKNQKLQSIRLNGNKRRMESLPSDFLAYHSRMINVSISASITCLTSETFANQIHLIYLDLSRNELTNLHDDVFKNTVSLEVLRLSSNRLKSITRDIFRNLHKLVELDLRYNDLHSIDLHAFKGTHELRILRIEYNNLSSVSSGFGENEKSPFEGLSKLEELILQKNRITHVSSGWIHSLPNLKNLDLSYNRLICNCSLLPFVRYLNRSNHHELEPRPQISTSTLYCSEPEELKGQDIMSLNYKQMLCQHKSCPSMCICWTRYDQTLIVNCSSSNLAKVPSLHDVLTSNIKSIVLHIANNNITTLPDNHSPGYSLVSELYASNNSISRFAEPNIPTNLQVLDLSNNTLTQIDATVFKRIKQINQTSHLYFGDNPWQCDCNALGLLSFIRTNSERIQDLNFIKCSTGARFSTLFPKDLCKESIVFEVLAYIAAALGVIFVVLGGLSYRFRTEIKVWLFAHNMCWHLVTEQNIDDDKKYDAFISYSHKDEDFVIENLLPNLENGPIPYKLCLHERDWLPGEFIHTQIIQSVNDSRRTIIVLSPNYLESVWGSLEFQIAYKAALEEARTRIIIIMYRDIGNSVDVGPELKSYLNTNTYIKWDDPWFWEKMRHAMPHPVYRQTTNFCF</sequence>
<dbReference type="InterPro" id="IPR000157">
    <property type="entry name" value="TIR_dom"/>
</dbReference>
<keyword evidence="9" id="KW-0675">Receptor</keyword>
<dbReference type="Proteomes" id="UP000594454">
    <property type="component" value="Chromosome 5"/>
</dbReference>
<evidence type="ECO:0000259" key="12">
    <source>
        <dbReference type="PROSITE" id="PS50104"/>
    </source>
</evidence>
<dbReference type="InterPro" id="IPR017241">
    <property type="entry name" value="Toll-like_receptor"/>
</dbReference>
<reference evidence="13 14" key="1">
    <citation type="submission" date="2020-11" db="EMBL/GenBank/DDBJ databases">
        <authorList>
            <person name="Wallbank WR R."/>
            <person name="Pardo Diaz C."/>
            <person name="Kozak K."/>
            <person name="Martin S."/>
            <person name="Jiggins C."/>
            <person name="Moest M."/>
            <person name="Warren A I."/>
            <person name="Generalovic N T."/>
            <person name="Byers J.R.P. K."/>
            <person name="Montejo-Kovacevich G."/>
            <person name="Yen C E."/>
        </authorList>
    </citation>
    <scope>NUCLEOTIDE SEQUENCE [LARGE SCALE GENOMIC DNA]</scope>
</reference>
<dbReference type="InterPro" id="IPR003591">
    <property type="entry name" value="Leu-rich_rpt_typical-subtyp"/>
</dbReference>
<proteinExistence type="inferred from homology"/>
<dbReference type="PIRSF" id="PIRSF037595">
    <property type="entry name" value="Toll-like_receptor"/>
    <property type="match status" value="1"/>
</dbReference>
<dbReference type="SUPFAM" id="SSF52058">
    <property type="entry name" value="L domain-like"/>
    <property type="match status" value="1"/>
</dbReference>
<dbReference type="SMART" id="SM00082">
    <property type="entry name" value="LRRCT"/>
    <property type="match status" value="2"/>
</dbReference>
<dbReference type="FunFam" id="3.80.10.10:FF:001164">
    <property type="entry name" value="GH01279p"/>
    <property type="match status" value="1"/>
</dbReference>
<dbReference type="GO" id="GO:0005886">
    <property type="term" value="C:plasma membrane"/>
    <property type="evidence" value="ECO:0007669"/>
    <property type="project" value="TreeGrafter"/>
</dbReference>
<dbReference type="PROSITE" id="PS50104">
    <property type="entry name" value="TIR"/>
    <property type="match status" value="1"/>
</dbReference>
<keyword evidence="8 11" id="KW-0472">Membrane</keyword>
<dbReference type="GO" id="GO:0004888">
    <property type="term" value="F:transmembrane signaling receptor activity"/>
    <property type="evidence" value="ECO:0007669"/>
    <property type="project" value="InterPro"/>
</dbReference>
<dbReference type="Pfam" id="PF00560">
    <property type="entry name" value="LRR_1"/>
    <property type="match status" value="1"/>
</dbReference>
<evidence type="ECO:0000256" key="10">
    <source>
        <dbReference type="ARBA" id="ARBA00023180"/>
    </source>
</evidence>
<gene>
    <name evidence="13" type="ORF">HERILL_LOCUS12906</name>
</gene>
<comment type="similarity">
    <text evidence="2">Belongs to the Toll-like receptor family.</text>
</comment>
<keyword evidence="6" id="KW-0677">Repeat</keyword>
<keyword evidence="5" id="KW-0732">Signal</keyword>
<evidence type="ECO:0000256" key="1">
    <source>
        <dbReference type="ARBA" id="ARBA00004479"/>
    </source>
</evidence>
<dbReference type="Gene3D" id="3.40.50.10140">
    <property type="entry name" value="Toll/interleukin-1 receptor homology (TIR) domain"/>
    <property type="match status" value="1"/>
</dbReference>
<keyword evidence="14" id="KW-1185">Reference proteome</keyword>
<evidence type="ECO:0000256" key="5">
    <source>
        <dbReference type="ARBA" id="ARBA00022729"/>
    </source>
</evidence>
<dbReference type="SUPFAM" id="SSF52200">
    <property type="entry name" value="Toll/Interleukin receptor TIR domain"/>
    <property type="match status" value="1"/>
</dbReference>
<evidence type="ECO:0000256" key="11">
    <source>
        <dbReference type="SAM" id="Phobius"/>
    </source>
</evidence>
<keyword evidence="10" id="KW-0325">Glycoprotein</keyword>
<evidence type="ECO:0000256" key="2">
    <source>
        <dbReference type="ARBA" id="ARBA00009634"/>
    </source>
</evidence>
<name>A0A7R8V085_HERIL</name>
<dbReference type="PRINTS" id="PR01537">
    <property type="entry name" value="INTRLKN1R1F"/>
</dbReference>
<dbReference type="SMART" id="SM00365">
    <property type="entry name" value="LRR_SD22"/>
    <property type="match status" value="8"/>
</dbReference>
<dbReference type="InterPro" id="IPR035897">
    <property type="entry name" value="Toll_tir_struct_dom_sf"/>
</dbReference>
<dbReference type="Pfam" id="PF13855">
    <property type="entry name" value="LRR_8"/>
    <property type="match status" value="4"/>
</dbReference>
<keyword evidence="7 11" id="KW-1133">Transmembrane helix</keyword>
<dbReference type="GO" id="GO:0006955">
    <property type="term" value="P:immune response"/>
    <property type="evidence" value="ECO:0007669"/>
    <property type="project" value="InterPro"/>
</dbReference>
<dbReference type="SMART" id="SM00364">
    <property type="entry name" value="LRR_BAC"/>
    <property type="match status" value="7"/>
</dbReference>
<keyword evidence="3" id="KW-0433">Leucine-rich repeat</keyword>
<dbReference type="InterPro" id="IPR000372">
    <property type="entry name" value="LRRNT"/>
</dbReference>
<protein>
    <recommendedName>
        <fullName evidence="12">TIR domain-containing protein</fullName>
    </recommendedName>
</protein>
<dbReference type="OrthoDB" id="1421090at2759"/>
<dbReference type="FunFam" id="3.40.50.10140:FF:000020">
    <property type="entry name" value="Blast:Protein toll"/>
    <property type="match status" value="1"/>
</dbReference>
<feature type="transmembrane region" description="Helical" evidence="11">
    <location>
        <begin position="626"/>
        <end position="646"/>
    </location>
</feature>
<dbReference type="EMBL" id="LR899013">
    <property type="protein sequence ID" value="CAD7090425.1"/>
    <property type="molecule type" value="Genomic_DNA"/>
</dbReference>
<evidence type="ECO:0000313" key="13">
    <source>
        <dbReference type="EMBL" id="CAD7090425.1"/>
    </source>
</evidence>
<dbReference type="Gene3D" id="3.80.10.10">
    <property type="entry name" value="Ribonuclease Inhibitor"/>
    <property type="match status" value="3"/>
</dbReference>
<dbReference type="InParanoid" id="A0A7R8V085"/>
<dbReference type="SMART" id="SM00255">
    <property type="entry name" value="TIR"/>
    <property type="match status" value="1"/>
</dbReference>
<dbReference type="Pfam" id="PF01582">
    <property type="entry name" value="TIR"/>
    <property type="match status" value="1"/>
</dbReference>
<dbReference type="AlphaFoldDB" id="A0A7R8V085"/>
<keyword evidence="4 11" id="KW-0812">Transmembrane</keyword>
<dbReference type="InterPro" id="IPR032675">
    <property type="entry name" value="LRR_dom_sf"/>
</dbReference>
<dbReference type="InterPro" id="IPR000483">
    <property type="entry name" value="Cys-rich_flank_reg_C"/>
</dbReference>